<comment type="caution">
    <text evidence="1">The sequence shown here is derived from an EMBL/GenBank/DDBJ whole genome shotgun (WGS) entry which is preliminary data.</text>
</comment>
<gene>
    <name evidence="1" type="ORF">PPACK8108_LOCUS13148</name>
</gene>
<dbReference type="AlphaFoldDB" id="A0AAV0B590"/>
<accession>A0AAV0B590</accession>
<protein>
    <submittedName>
        <fullName evidence="1">Uncharacterized protein</fullName>
    </submittedName>
</protein>
<evidence type="ECO:0000313" key="1">
    <source>
        <dbReference type="EMBL" id="CAH7678691.1"/>
    </source>
</evidence>
<reference evidence="1" key="1">
    <citation type="submission" date="2022-06" db="EMBL/GenBank/DDBJ databases">
        <authorList>
            <consortium name="SYNGENTA / RWTH Aachen University"/>
        </authorList>
    </citation>
    <scope>NUCLEOTIDE SEQUENCE</scope>
</reference>
<organism evidence="1 2">
    <name type="scientific">Phakopsora pachyrhizi</name>
    <name type="common">Asian soybean rust disease fungus</name>
    <dbReference type="NCBI Taxonomy" id="170000"/>
    <lineage>
        <taxon>Eukaryota</taxon>
        <taxon>Fungi</taxon>
        <taxon>Dikarya</taxon>
        <taxon>Basidiomycota</taxon>
        <taxon>Pucciniomycotina</taxon>
        <taxon>Pucciniomycetes</taxon>
        <taxon>Pucciniales</taxon>
        <taxon>Phakopsoraceae</taxon>
        <taxon>Phakopsora</taxon>
    </lineage>
</organism>
<sequence length="694" mass="79883">MNLFGKGLWARLATIYTLKCTFGMVPKRSLIEISNGDARPLHQLVEDNAFEDREDFLQLSASPSKTKKYALRGENDLHIGPTLSLSTSDANKRSYEEAFGMGINQAPTREQNLKKNNLEVQLYRTRPYFVHPDSPKRWSLGLNYDRDKDELPPETETRDFFDQTFIQKTGEISFMGPEISGPSTSLKGPMKPGYDRQAYFYFDELNGNTRGREFQGPSTVLTLGNNKSNLSPANVQHPSLIIEDSNLIPSNLLTIGSNKPSLIPNQRKASSFNLDEINISKPLKQSGQISSTTPVRRGKDSVTEHELPLQMISLQLKKYKTAAEIPSSSQSNYNLKINPEKNNYNELKVSLRAESTSQLSSDSSKFKINSYGSMKGKEKKKTSISEVIRFEENIENNQTVMKIKSKVKNRINENEWETKIQNIFWNHIFNVMERVESEDSSTFSAFKNIAFLKSIEETLDKMKNVLEELKPSTEITYRCYYLATSIVGKVKKALNKIPLGDIFTADEKFSKIENLGVFMGYNQLAKFCEPYSTILRYKISIRNLFMTYSTLINKIFREGPMEDSELIFKKQKVAIEFFDSIWSSEFLEFDDESKILYLKPEHLPLPKERRSTFLETYQIQRLKNNPPEIFAITVINWFNPSISTECWRFIALWLAKYRYDLYSDLFAKNKHVTRNFKNLITSIAYCLANLSIKD</sequence>
<keyword evidence="2" id="KW-1185">Reference proteome</keyword>
<dbReference type="EMBL" id="CALTRL010003226">
    <property type="protein sequence ID" value="CAH7678691.1"/>
    <property type="molecule type" value="Genomic_DNA"/>
</dbReference>
<evidence type="ECO:0000313" key="2">
    <source>
        <dbReference type="Proteomes" id="UP001153365"/>
    </source>
</evidence>
<proteinExistence type="predicted"/>
<name>A0AAV0B590_PHAPC</name>
<dbReference type="Proteomes" id="UP001153365">
    <property type="component" value="Unassembled WGS sequence"/>
</dbReference>